<dbReference type="AlphaFoldDB" id="A0A0G4HMY3"/>
<dbReference type="PANTHER" id="PTHR21240:SF19">
    <property type="entry name" value="CATALYTIC_ HYDROLASE"/>
    <property type="match status" value="1"/>
</dbReference>
<gene>
    <name evidence="4" type="ORF">Cvel_7564</name>
</gene>
<sequence>MLLAIGCVCASGFVSPLPSSSAVSRQSLLHRGRRRLDSHGLNSIALTESFVEDDSQWSGRDLLIVDTHVHIWSDGTGKFPYAEGLAPPENLQKDSDADGLLKRMGLANVGGALIVQPACHLFDHSFVKEAIDARPEVFKGMCLANPSHQTTEESLSELRQRKEEGFVACRFNPALFKKFCGDEGMRAERCKELYRECGESSVSMPVGFMCMDGLAKHAESLDALMTLYPQTIALIDHLGFFRQDGRVDEDSFNALLTLLKRHPQLKVKASALFRVSGEDFPFSDVKERFVKLLDTAGAQRVMTGSDWPWAEQKGAERDLSRYGDSFGALMDWQRDLRLFDEEMEMILAGTATQTFGPFGGRWV</sequence>
<dbReference type="GO" id="GO:0016787">
    <property type="term" value="F:hydrolase activity"/>
    <property type="evidence" value="ECO:0007669"/>
    <property type="project" value="InterPro"/>
</dbReference>
<evidence type="ECO:0000259" key="3">
    <source>
        <dbReference type="Pfam" id="PF04909"/>
    </source>
</evidence>
<dbReference type="PANTHER" id="PTHR21240">
    <property type="entry name" value="2-AMINO-3-CARBOXYLMUCONATE-6-SEMIALDEHYDE DECARBOXYLASE"/>
    <property type="match status" value="1"/>
</dbReference>
<proteinExistence type="inferred from homology"/>
<reference evidence="4" key="1">
    <citation type="submission" date="2014-11" db="EMBL/GenBank/DDBJ databases">
        <authorList>
            <person name="Otto D Thomas"/>
            <person name="Naeem Raeece"/>
        </authorList>
    </citation>
    <scope>NUCLEOTIDE SEQUENCE</scope>
</reference>
<dbReference type="EMBL" id="CDMZ01003217">
    <property type="protein sequence ID" value="CEM45551.1"/>
    <property type="molecule type" value="Genomic_DNA"/>
</dbReference>
<evidence type="ECO:0000313" key="4">
    <source>
        <dbReference type="EMBL" id="CEM45551.1"/>
    </source>
</evidence>
<name>A0A0G4HMY3_9ALVE</name>
<feature type="domain" description="Amidohydrolase-related" evidence="3">
    <location>
        <begin position="65"/>
        <end position="356"/>
    </location>
</feature>
<evidence type="ECO:0000256" key="1">
    <source>
        <dbReference type="ARBA" id="ARBA00023239"/>
    </source>
</evidence>
<keyword evidence="2" id="KW-0210">Decarboxylase</keyword>
<keyword evidence="1 2" id="KW-0456">Lyase</keyword>
<dbReference type="InterPro" id="IPR032465">
    <property type="entry name" value="ACMSD"/>
</dbReference>
<dbReference type="Gene3D" id="3.20.20.140">
    <property type="entry name" value="Metal-dependent hydrolases"/>
    <property type="match status" value="1"/>
</dbReference>
<dbReference type="GO" id="GO:0016831">
    <property type="term" value="F:carboxy-lyase activity"/>
    <property type="evidence" value="ECO:0007669"/>
    <property type="project" value="UniProtKB-KW"/>
</dbReference>
<dbReference type="VEuPathDB" id="CryptoDB:Cvel_7564"/>
<protein>
    <recommendedName>
        <fullName evidence="3">Amidohydrolase-related domain-containing protein</fullName>
    </recommendedName>
</protein>
<organism evidence="4">
    <name type="scientific">Chromera velia CCMP2878</name>
    <dbReference type="NCBI Taxonomy" id="1169474"/>
    <lineage>
        <taxon>Eukaryota</taxon>
        <taxon>Sar</taxon>
        <taxon>Alveolata</taxon>
        <taxon>Colpodellida</taxon>
        <taxon>Chromeraceae</taxon>
        <taxon>Chromera</taxon>
    </lineage>
</organism>
<comment type="similarity">
    <text evidence="2">Belongs to the metallo-dependent hydrolases superfamily.</text>
</comment>
<dbReference type="Pfam" id="PF04909">
    <property type="entry name" value="Amidohydro_2"/>
    <property type="match status" value="1"/>
</dbReference>
<dbReference type="InterPro" id="IPR006680">
    <property type="entry name" value="Amidohydro-rel"/>
</dbReference>
<evidence type="ECO:0000256" key="2">
    <source>
        <dbReference type="RuleBase" id="RU366045"/>
    </source>
</evidence>
<accession>A0A0G4HMY3</accession>
<dbReference type="SUPFAM" id="SSF51556">
    <property type="entry name" value="Metallo-dependent hydrolases"/>
    <property type="match status" value="1"/>
</dbReference>
<dbReference type="InterPro" id="IPR032466">
    <property type="entry name" value="Metal_Hydrolase"/>
</dbReference>